<dbReference type="GO" id="GO:0006355">
    <property type="term" value="P:regulation of DNA-templated transcription"/>
    <property type="evidence" value="ECO:0007669"/>
    <property type="project" value="InterPro"/>
</dbReference>
<dbReference type="AlphaFoldDB" id="A0A941FIA8"/>
<keyword evidence="2" id="KW-0238">DNA-binding</keyword>
<keyword evidence="3" id="KW-0804">Transcription</keyword>
<protein>
    <submittedName>
        <fullName evidence="5">Helix-turn-helix transcriptional regulator</fullName>
    </submittedName>
</protein>
<evidence type="ECO:0000313" key="5">
    <source>
        <dbReference type="EMBL" id="MBR8640512.1"/>
    </source>
</evidence>
<dbReference type="Proteomes" id="UP000682308">
    <property type="component" value="Unassembled WGS sequence"/>
</dbReference>
<evidence type="ECO:0000256" key="2">
    <source>
        <dbReference type="ARBA" id="ARBA00023125"/>
    </source>
</evidence>
<dbReference type="CDD" id="cd06170">
    <property type="entry name" value="LuxR_C_like"/>
    <property type="match status" value="1"/>
</dbReference>
<evidence type="ECO:0000256" key="3">
    <source>
        <dbReference type="ARBA" id="ARBA00023163"/>
    </source>
</evidence>
<keyword evidence="6" id="KW-1185">Reference proteome</keyword>
<dbReference type="PROSITE" id="PS50043">
    <property type="entry name" value="HTH_LUXR_2"/>
    <property type="match status" value="1"/>
</dbReference>
<dbReference type="InterPro" id="IPR000792">
    <property type="entry name" value="Tscrpt_reg_LuxR_C"/>
</dbReference>
<dbReference type="PANTHER" id="PTHR44688">
    <property type="entry name" value="DNA-BINDING TRANSCRIPTIONAL ACTIVATOR DEVR_DOSR"/>
    <property type="match status" value="1"/>
</dbReference>
<organism evidence="5 6">
    <name type="scientific">Streptomyces tuirus</name>
    <dbReference type="NCBI Taxonomy" id="68278"/>
    <lineage>
        <taxon>Bacteria</taxon>
        <taxon>Bacillati</taxon>
        <taxon>Actinomycetota</taxon>
        <taxon>Actinomycetes</taxon>
        <taxon>Kitasatosporales</taxon>
        <taxon>Streptomycetaceae</taxon>
        <taxon>Streptomyces</taxon>
    </lineage>
</organism>
<evidence type="ECO:0000313" key="6">
    <source>
        <dbReference type="Proteomes" id="UP000682308"/>
    </source>
</evidence>
<evidence type="ECO:0000259" key="4">
    <source>
        <dbReference type="PROSITE" id="PS50043"/>
    </source>
</evidence>
<proteinExistence type="predicted"/>
<name>A0A941FIA8_9ACTN</name>
<dbReference type="SUPFAM" id="SSF46894">
    <property type="entry name" value="C-terminal effector domain of the bipartite response regulators"/>
    <property type="match status" value="1"/>
</dbReference>
<dbReference type="InterPro" id="IPR036388">
    <property type="entry name" value="WH-like_DNA-bd_sf"/>
</dbReference>
<dbReference type="PANTHER" id="PTHR44688:SF16">
    <property type="entry name" value="DNA-BINDING TRANSCRIPTIONAL ACTIVATOR DEVR_DOSR"/>
    <property type="match status" value="1"/>
</dbReference>
<keyword evidence="1" id="KW-0805">Transcription regulation</keyword>
<dbReference type="GO" id="GO:0003677">
    <property type="term" value="F:DNA binding"/>
    <property type="evidence" value="ECO:0007669"/>
    <property type="project" value="UniProtKB-KW"/>
</dbReference>
<evidence type="ECO:0000256" key="1">
    <source>
        <dbReference type="ARBA" id="ARBA00023015"/>
    </source>
</evidence>
<gene>
    <name evidence="5" type="ORF">KEF29_17335</name>
</gene>
<sequence length="237" mass="25540">MTVVCLGRRHPHDPFREDERAALADVVEHVHAALLRTARPSPRPDADAVLVHVLDLLSAVVVVGDAEGRPIAESRGAQLARGLGHDVSDRLDALVRHNAGQLRSVGRRAAESSALVSSGAADDGDQPRRIRVRTAALGTPTVTTVSVASFEPVTGRECCARRLSRRELEIAGWVAEGLTNRQIAEQAFVTENTVKQHLKRMFRKLGVHNRAQLVGAARRVLEGAAMCQDCARAAARA</sequence>
<comment type="caution">
    <text evidence="5">The sequence shown here is derived from an EMBL/GenBank/DDBJ whole genome shotgun (WGS) entry which is preliminary data.</text>
</comment>
<dbReference type="Pfam" id="PF00196">
    <property type="entry name" value="GerE"/>
    <property type="match status" value="1"/>
</dbReference>
<reference evidence="5 6" key="1">
    <citation type="submission" date="2021-04" db="EMBL/GenBank/DDBJ databases">
        <title>Characterization of the biosynthetic gene cluster of new lipopeptides with antitumor activity in the genome of the marine Streptomyces PHM034.</title>
        <authorList>
            <person name="Ceniceros A."/>
            <person name="Canedo L."/>
            <person name="Mendez C."/>
            <person name="Olano C."/>
            <person name="Schleissner C."/>
            <person name="Cuevas C."/>
            <person name="De La Calle F."/>
            <person name="Salas J.A."/>
        </authorList>
    </citation>
    <scope>NUCLEOTIDE SEQUENCE [LARGE SCALE GENOMIC DNA]</scope>
    <source>
        <strain evidence="5 6">PHM034</strain>
    </source>
</reference>
<dbReference type="PRINTS" id="PR00038">
    <property type="entry name" value="HTHLUXR"/>
</dbReference>
<dbReference type="EMBL" id="JAGTPG010000002">
    <property type="protein sequence ID" value="MBR8640512.1"/>
    <property type="molecule type" value="Genomic_DNA"/>
</dbReference>
<feature type="domain" description="HTH luxR-type" evidence="4">
    <location>
        <begin position="156"/>
        <end position="221"/>
    </location>
</feature>
<dbReference type="SMART" id="SM00421">
    <property type="entry name" value="HTH_LUXR"/>
    <property type="match status" value="1"/>
</dbReference>
<dbReference type="InterPro" id="IPR016032">
    <property type="entry name" value="Sig_transdc_resp-reg_C-effctor"/>
</dbReference>
<dbReference type="Gene3D" id="1.10.10.10">
    <property type="entry name" value="Winged helix-like DNA-binding domain superfamily/Winged helix DNA-binding domain"/>
    <property type="match status" value="1"/>
</dbReference>
<accession>A0A941FIA8</accession>